<dbReference type="HOGENOM" id="CLU_2678939_0_0_2"/>
<evidence type="ECO:0000313" key="3">
    <source>
        <dbReference type="Proteomes" id="UP000033101"/>
    </source>
</evidence>
<dbReference type="PATRIC" id="fig|1434110.4.peg.3268"/>
<evidence type="ECO:0000256" key="1">
    <source>
        <dbReference type="SAM" id="Coils"/>
    </source>
</evidence>
<keyword evidence="3" id="KW-1185">Reference proteome</keyword>
<evidence type="ECO:0000313" key="2">
    <source>
        <dbReference type="EMBL" id="AKB79024.1"/>
    </source>
</evidence>
<name>A0A0E3SB59_9EURY</name>
<proteinExistence type="predicted"/>
<reference evidence="2 3" key="1">
    <citation type="submission" date="2014-07" db="EMBL/GenBank/DDBJ databases">
        <title>Methanogenic archaea and the global carbon cycle.</title>
        <authorList>
            <person name="Henriksen J.R."/>
            <person name="Luke J."/>
            <person name="Reinhart S."/>
            <person name="Benedict M.N."/>
            <person name="Youngblut N.D."/>
            <person name="Metcalf M.E."/>
            <person name="Whitaker R.J."/>
            <person name="Metcalf W.W."/>
        </authorList>
    </citation>
    <scope>NUCLEOTIDE SEQUENCE [LARGE SCALE GENOMIC DNA]</scope>
    <source>
        <strain evidence="2 3">HB-1</strain>
    </source>
</reference>
<feature type="coiled-coil region" evidence="1">
    <location>
        <begin position="14"/>
        <end position="41"/>
    </location>
</feature>
<keyword evidence="1" id="KW-0175">Coiled coil</keyword>
<dbReference type="EMBL" id="CP009516">
    <property type="protein sequence ID" value="AKB79024.1"/>
    <property type="molecule type" value="Genomic_DNA"/>
</dbReference>
<protein>
    <submittedName>
        <fullName evidence="2">Uncharacterized protein</fullName>
    </submittedName>
</protein>
<dbReference type="STRING" id="1434110.MSHOH_2541"/>
<sequence>MMELLCKDGKLMSVEEIKQLRKEEEVENKELEELYDKIIKTFGEGVKHLNYKDKVIYISIHDSSYAGNGYDPYR</sequence>
<dbReference type="AlphaFoldDB" id="A0A0E3SB59"/>
<gene>
    <name evidence="2" type="ORF">MSHOH_2541</name>
</gene>
<accession>A0A0E3SB59</accession>
<organism evidence="2 3">
    <name type="scientific">Methanosarcina horonobensis HB-1 = JCM 15518</name>
    <dbReference type="NCBI Taxonomy" id="1434110"/>
    <lineage>
        <taxon>Archaea</taxon>
        <taxon>Methanobacteriati</taxon>
        <taxon>Methanobacteriota</taxon>
        <taxon>Stenosarchaea group</taxon>
        <taxon>Methanomicrobia</taxon>
        <taxon>Methanosarcinales</taxon>
        <taxon>Methanosarcinaceae</taxon>
        <taxon>Methanosarcina</taxon>
    </lineage>
</organism>
<dbReference type="Proteomes" id="UP000033101">
    <property type="component" value="Chromosome"/>
</dbReference>
<dbReference type="KEGG" id="mhor:MSHOH_2541"/>